<protein>
    <submittedName>
        <fullName evidence="1">Uncharacterized protein</fullName>
    </submittedName>
</protein>
<dbReference type="EMBL" id="JAEUBD010001178">
    <property type="protein sequence ID" value="KAH3665169.1"/>
    <property type="molecule type" value="Genomic_DNA"/>
</dbReference>
<accession>A0A9P8P542</accession>
<gene>
    <name evidence="1" type="ORF">OGATHE_003984</name>
</gene>
<dbReference type="AlphaFoldDB" id="A0A9P8P542"/>
<sequence>MTGLNTFSSNWPEAPANVIHEWLPNTCVHTMVIASFWPHLGPDPRYLMSLAILKSETATVFRAPEASTTASCAARASNLLGAVTNSSTTLSQVSKILQAVLDSGDAVGQLLNIATELLSESQWSGVLQVGSADFDDIGKLLGLLVKRVSQSPHFWQQVVGDLCDGSNVHHSWKSVVGRLRHVDVIVWMHRFLGAQGSAQNLNSPVADYLVGIHVRLSS</sequence>
<dbReference type="Proteomes" id="UP000788993">
    <property type="component" value="Unassembled WGS sequence"/>
</dbReference>
<keyword evidence="2" id="KW-1185">Reference proteome</keyword>
<evidence type="ECO:0000313" key="1">
    <source>
        <dbReference type="EMBL" id="KAH3665169.1"/>
    </source>
</evidence>
<reference evidence="1" key="2">
    <citation type="submission" date="2021-01" db="EMBL/GenBank/DDBJ databases">
        <authorList>
            <person name="Schikora-Tamarit M.A."/>
        </authorList>
    </citation>
    <scope>NUCLEOTIDE SEQUENCE</scope>
    <source>
        <strain evidence="1">NCAIM Y.01608</strain>
    </source>
</reference>
<comment type="caution">
    <text evidence="1">The sequence shown here is derived from an EMBL/GenBank/DDBJ whole genome shotgun (WGS) entry which is preliminary data.</text>
</comment>
<organism evidence="1 2">
    <name type="scientific">Ogataea polymorpha</name>
    <dbReference type="NCBI Taxonomy" id="460523"/>
    <lineage>
        <taxon>Eukaryota</taxon>
        <taxon>Fungi</taxon>
        <taxon>Dikarya</taxon>
        <taxon>Ascomycota</taxon>
        <taxon>Saccharomycotina</taxon>
        <taxon>Pichiomycetes</taxon>
        <taxon>Pichiales</taxon>
        <taxon>Pichiaceae</taxon>
        <taxon>Ogataea</taxon>
    </lineage>
</organism>
<proteinExistence type="predicted"/>
<name>A0A9P8P542_9ASCO</name>
<reference evidence="1" key="1">
    <citation type="journal article" date="2021" name="Open Biol.">
        <title>Shared evolutionary footprints suggest mitochondrial oxidative damage underlies multiple complex I losses in fungi.</title>
        <authorList>
            <person name="Schikora-Tamarit M.A."/>
            <person name="Marcet-Houben M."/>
            <person name="Nosek J."/>
            <person name="Gabaldon T."/>
        </authorList>
    </citation>
    <scope>NUCLEOTIDE SEQUENCE</scope>
    <source>
        <strain evidence="1">NCAIM Y.01608</strain>
    </source>
</reference>
<evidence type="ECO:0000313" key="2">
    <source>
        <dbReference type="Proteomes" id="UP000788993"/>
    </source>
</evidence>